<dbReference type="OrthoDB" id="140159at2"/>
<evidence type="ECO:0000256" key="2">
    <source>
        <dbReference type="PIRSR" id="PIRSR602401-1"/>
    </source>
</evidence>
<dbReference type="Proteomes" id="UP000287188">
    <property type="component" value="Unassembled WGS sequence"/>
</dbReference>
<dbReference type="GO" id="GO:0005506">
    <property type="term" value="F:iron ion binding"/>
    <property type="evidence" value="ECO:0007669"/>
    <property type="project" value="InterPro"/>
</dbReference>
<dbReference type="PANTHER" id="PTHR24305:SF166">
    <property type="entry name" value="CYTOCHROME P450 12A4, MITOCHONDRIAL-RELATED"/>
    <property type="match status" value="1"/>
</dbReference>
<comment type="caution">
    <text evidence="3">The sequence shown here is derived from an EMBL/GenBank/DDBJ whole genome shotgun (WGS) entry which is preliminary data.</text>
</comment>
<accession>A0A402ASN5</accession>
<gene>
    <name evidence="3" type="ORF">KDK_59090</name>
</gene>
<dbReference type="GO" id="GO:0004497">
    <property type="term" value="F:monooxygenase activity"/>
    <property type="evidence" value="ECO:0007669"/>
    <property type="project" value="InterPro"/>
</dbReference>
<keyword evidence="4" id="KW-1185">Reference proteome</keyword>
<comment type="similarity">
    <text evidence="1">Belongs to the cytochrome P450 family.</text>
</comment>
<dbReference type="RefSeq" id="WP_126554652.1">
    <property type="nucleotide sequence ID" value="NZ_BIFS01000002.1"/>
</dbReference>
<dbReference type="Pfam" id="PF00067">
    <property type="entry name" value="p450"/>
    <property type="match status" value="1"/>
</dbReference>
<comment type="cofactor">
    <cofactor evidence="2">
        <name>heme</name>
        <dbReference type="ChEBI" id="CHEBI:30413"/>
    </cofactor>
</comment>
<keyword evidence="2" id="KW-0479">Metal-binding</keyword>
<dbReference type="InterPro" id="IPR036396">
    <property type="entry name" value="Cyt_P450_sf"/>
</dbReference>
<keyword evidence="2" id="KW-0408">Iron</keyword>
<dbReference type="PRINTS" id="PR00463">
    <property type="entry name" value="EP450I"/>
</dbReference>
<dbReference type="InterPro" id="IPR001128">
    <property type="entry name" value="Cyt_P450"/>
</dbReference>
<name>A0A402ASN5_9CHLR</name>
<protein>
    <submittedName>
        <fullName evidence="3">Cytochrome P450</fullName>
    </submittedName>
</protein>
<dbReference type="AlphaFoldDB" id="A0A402ASN5"/>
<sequence>MATNTVSQKTLPGPFALPLLGRGANMAKVFVDVWTNTSRLHDTYGDVVALAQGDPTYVFAFGPALNFQLLSQPALFLGGKEKIMKGMKDPILRRLFLPNLLNMNGERHKQQRHLMLPAFHARQIGRYHDDMAALTQRMLERWQSLSQVELYAEMKRLTQRITVKTLLGLDDERVIDQIGTLFQQLMASMEWLMFTPSIDVPGMPYHRTLKLARQWESFLHALIAQKRQEAEATDVLAALVQAHDEDGTRLTDDELFSQTFFLYAAGHVTTSTTLSWTIFLLHQHPRIHADLLAELDGTLHGEVPTFASLQHLSLLDGVIKESLRLLPPTPTSMRTTAMPCELGGFALPKGATIFYSPFLTHRLPELYEEPDRFLPQRWETLSRTPYEYLPFAAGPHRCIAAEFALLEIKVVVAMLIQQYRLAVVPNARIEPKGSETAPAHGMPMRIFPQDRRFERVPVRGNIHRLVEFG</sequence>
<dbReference type="EMBL" id="BIFS01000002">
    <property type="protein sequence ID" value="GCE22109.1"/>
    <property type="molecule type" value="Genomic_DNA"/>
</dbReference>
<dbReference type="Gene3D" id="1.10.630.10">
    <property type="entry name" value="Cytochrome P450"/>
    <property type="match status" value="1"/>
</dbReference>
<evidence type="ECO:0000313" key="4">
    <source>
        <dbReference type="Proteomes" id="UP000287188"/>
    </source>
</evidence>
<evidence type="ECO:0000256" key="1">
    <source>
        <dbReference type="ARBA" id="ARBA00010617"/>
    </source>
</evidence>
<dbReference type="GO" id="GO:0020037">
    <property type="term" value="F:heme binding"/>
    <property type="evidence" value="ECO:0007669"/>
    <property type="project" value="InterPro"/>
</dbReference>
<feature type="binding site" description="axial binding residue" evidence="2">
    <location>
        <position position="398"/>
    </location>
    <ligand>
        <name>heme</name>
        <dbReference type="ChEBI" id="CHEBI:30413"/>
    </ligand>
    <ligandPart>
        <name>Fe</name>
        <dbReference type="ChEBI" id="CHEBI:18248"/>
    </ligandPart>
</feature>
<dbReference type="PANTHER" id="PTHR24305">
    <property type="entry name" value="CYTOCHROME P450"/>
    <property type="match status" value="1"/>
</dbReference>
<proteinExistence type="inferred from homology"/>
<reference evidence="4" key="1">
    <citation type="submission" date="2018-12" db="EMBL/GenBank/DDBJ databases">
        <title>Tengunoibacter tsumagoiensis gen. nov., sp. nov., Dictyobacter kobayashii sp. nov., D. alpinus sp. nov., and D. joshuensis sp. nov. and description of Dictyobacteraceae fam. nov. within the order Ktedonobacterales isolated from Tengu-no-mugimeshi.</title>
        <authorList>
            <person name="Wang C.M."/>
            <person name="Zheng Y."/>
            <person name="Sakai Y."/>
            <person name="Toyoda A."/>
            <person name="Minakuchi Y."/>
            <person name="Abe K."/>
            <person name="Yokota A."/>
            <person name="Yabe S."/>
        </authorList>
    </citation>
    <scope>NUCLEOTIDE SEQUENCE [LARGE SCALE GENOMIC DNA]</scope>
    <source>
        <strain evidence="4">Uno11</strain>
    </source>
</reference>
<dbReference type="InterPro" id="IPR002401">
    <property type="entry name" value="Cyt_P450_E_grp-I"/>
</dbReference>
<dbReference type="SUPFAM" id="SSF48264">
    <property type="entry name" value="Cytochrome P450"/>
    <property type="match status" value="1"/>
</dbReference>
<dbReference type="PRINTS" id="PR00385">
    <property type="entry name" value="P450"/>
</dbReference>
<dbReference type="InterPro" id="IPR050121">
    <property type="entry name" value="Cytochrome_P450_monoxygenase"/>
</dbReference>
<organism evidence="3 4">
    <name type="scientific">Dictyobacter kobayashii</name>
    <dbReference type="NCBI Taxonomy" id="2014872"/>
    <lineage>
        <taxon>Bacteria</taxon>
        <taxon>Bacillati</taxon>
        <taxon>Chloroflexota</taxon>
        <taxon>Ktedonobacteria</taxon>
        <taxon>Ktedonobacterales</taxon>
        <taxon>Dictyobacteraceae</taxon>
        <taxon>Dictyobacter</taxon>
    </lineage>
</organism>
<evidence type="ECO:0000313" key="3">
    <source>
        <dbReference type="EMBL" id="GCE22109.1"/>
    </source>
</evidence>
<keyword evidence="2" id="KW-0349">Heme</keyword>
<dbReference type="GO" id="GO:0016705">
    <property type="term" value="F:oxidoreductase activity, acting on paired donors, with incorporation or reduction of molecular oxygen"/>
    <property type="evidence" value="ECO:0007669"/>
    <property type="project" value="InterPro"/>
</dbReference>